<reference evidence="7" key="3">
    <citation type="submission" date="2020-12" db="UniProtKB">
        <authorList>
            <consortium name="EnsemblPlants"/>
        </authorList>
    </citation>
    <scope>IDENTIFICATION</scope>
</reference>
<organism evidence="7 8">
    <name type="scientific">Physcomitrium patens</name>
    <name type="common">Spreading-leaved earth moss</name>
    <name type="synonym">Physcomitrella patens</name>
    <dbReference type="NCBI Taxonomy" id="3218"/>
    <lineage>
        <taxon>Eukaryota</taxon>
        <taxon>Viridiplantae</taxon>
        <taxon>Streptophyta</taxon>
        <taxon>Embryophyta</taxon>
        <taxon>Bryophyta</taxon>
        <taxon>Bryophytina</taxon>
        <taxon>Bryopsida</taxon>
        <taxon>Funariidae</taxon>
        <taxon>Funariales</taxon>
        <taxon>Funariaceae</taxon>
        <taxon>Physcomitrium</taxon>
    </lineage>
</organism>
<dbReference type="SUPFAM" id="SSF101936">
    <property type="entry name" value="DNA-binding pseudobarrel domain"/>
    <property type="match status" value="2"/>
</dbReference>
<dbReference type="EnsemblPlants" id="Pp3c14_21500V3.3">
    <property type="protein sequence ID" value="Pp3c14_21500V3.3"/>
    <property type="gene ID" value="Pp3c14_21500"/>
</dbReference>
<feature type="region of interest" description="Disordered" evidence="5">
    <location>
        <begin position="373"/>
        <end position="393"/>
    </location>
</feature>
<dbReference type="EMBL" id="ABEU02000014">
    <property type="status" value="NOT_ANNOTATED_CDS"/>
    <property type="molecule type" value="Genomic_DNA"/>
</dbReference>
<feature type="domain" description="TF-B3" evidence="6">
    <location>
        <begin position="32"/>
        <end position="128"/>
    </location>
</feature>
<dbReference type="Pfam" id="PF02362">
    <property type="entry name" value="B3"/>
    <property type="match status" value="2"/>
</dbReference>
<proteinExistence type="predicted"/>
<evidence type="ECO:0000256" key="2">
    <source>
        <dbReference type="ARBA" id="ARBA00023125"/>
    </source>
</evidence>
<dbReference type="Proteomes" id="UP000006727">
    <property type="component" value="Chromosome 14"/>
</dbReference>
<accession>A0A7I4AS49</accession>
<dbReference type="Gene3D" id="2.40.330.10">
    <property type="entry name" value="DNA-binding pseudobarrel domain"/>
    <property type="match status" value="2"/>
</dbReference>
<keyword evidence="3" id="KW-0804">Transcription</keyword>
<dbReference type="InterPro" id="IPR015300">
    <property type="entry name" value="DNA-bd_pseudobarrel_sf"/>
</dbReference>
<dbReference type="AlphaFoldDB" id="A0A7I4AS49"/>
<feature type="domain" description="TF-B3" evidence="6">
    <location>
        <begin position="271"/>
        <end position="368"/>
    </location>
</feature>
<keyword evidence="4" id="KW-0539">Nucleus</keyword>
<evidence type="ECO:0000256" key="4">
    <source>
        <dbReference type="ARBA" id="ARBA00023242"/>
    </source>
</evidence>
<protein>
    <recommendedName>
        <fullName evidence="6">TF-B3 domain-containing protein</fullName>
    </recommendedName>
</protein>
<dbReference type="InterPro" id="IPR003340">
    <property type="entry name" value="B3_DNA-bd"/>
</dbReference>
<evidence type="ECO:0000256" key="5">
    <source>
        <dbReference type="SAM" id="MobiDB-lite"/>
    </source>
</evidence>
<sequence length="414" mass="46102">MKTTACALCLMNCVRLHGDECEDADGASAPLPSFIKTMTELTITSVLQIPASFVRCSDSRIGKVVTLEGPSKENWSVEVGPGTLQRSGLEFRDGWQKFVADHNVQIGDHLFFTLKSYSRFQVMVYDESGSPKANATAARNSIAAYKDEPKSLSEAQVGTSVIYRSKGPVARPKHKVRRKIRTKSATKPVVVVGRSSDLELENSDPLVKDITNVTEIVSDSKPQHQSDTIEIPDSPGAAQPLLVPHVVRGGHKEKVIHAARLLADTLTNPKIVVAMSKAYVYRGFWMVLNRPFSKAYMPQESREVTLCNKAGHEWPVKWLFKETNSSSGFSGGWRRFSLDHRLEESDVCVFEIVDETNFVILVHIFRALGQPGEDNSDYRPSSSRDWGVDQRKRKTASNPCVDTNLNYKKPIGFF</sequence>
<dbReference type="Gramene" id="Pp3c14_21500V3.3">
    <property type="protein sequence ID" value="Pp3c14_21500V3.3"/>
    <property type="gene ID" value="Pp3c14_21500"/>
</dbReference>
<evidence type="ECO:0000256" key="1">
    <source>
        <dbReference type="ARBA" id="ARBA00023015"/>
    </source>
</evidence>
<gene>
    <name evidence="7" type="primary">LOC112291847</name>
</gene>
<dbReference type="PROSITE" id="PS50863">
    <property type="entry name" value="B3"/>
    <property type="match status" value="2"/>
</dbReference>
<keyword evidence="1" id="KW-0805">Transcription regulation</keyword>
<dbReference type="SMART" id="SM01019">
    <property type="entry name" value="B3"/>
    <property type="match status" value="2"/>
</dbReference>
<dbReference type="PANTHER" id="PTHR31391:SF157">
    <property type="entry name" value="B3 DOMAIN-CONTAINING PROTEIN REM16"/>
    <property type="match status" value="1"/>
</dbReference>
<evidence type="ECO:0000256" key="3">
    <source>
        <dbReference type="ARBA" id="ARBA00023163"/>
    </source>
</evidence>
<dbReference type="PANTHER" id="PTHR31391">
    <property type="entry name" value="B3 DOMAIN-CONTAINING PROTEIN OS11G0197600-RELATED"/>
    <property type="match status" value="1"/>
</dbReference>
<name>A0A7I4AS49_PHYPA</name>
<dbReference type="InterPro" id="IPR044837">
    <property type="entry name" value="REM16-like"/>
</dbReference>
<dbReference type="GO" id="GO:0003677">
    <property type="term" value="F:DNA binding"/>
    <property type="evidence" value="ECO:0007669"/>
    <property type="project" value="UniProtKB-KW"/>
</dbReference>
<keyword evidence="2" id="KW-0238">DNA-binding</keyword>
<evidence type="ECO:0000313" key="8">
    <source>
        <dbReference type="Proteomes" id="UP000006727"/>
    </source>
</evidence>
<evidence type="ECO:0000313" key="7">
    <source>
        <dbReference type="EnsemblPlants" id="Pp3c14_21500V3.3"/>
    </source>
</evidence>
<dbReference type="CDD" id="cd10017">
    <property type="entry name" value="B3_DNA"/>
    <property type="match status" value="2"/>
</dbReference>
<keyword evidence="8" id="KW-1185">Reference proteome</keyword>
<evidence type="ECO:0000259" key="6">
    <source>
        <dbReference type="PROSITE" id="PS50863"/>
    </source>
</evidence>
<reference evidence="7 8" key="2">
    <citation type="journal article" date="2018" name="Plant J.">
        <title>The Physcomitrella patens chromosome-scale assembly reveals moss genome structure and evolution.</title>
        <authorList>
            <person name="Lang D."/>
            <person name="Ullrich K.K."/>
            <person name="Murat F."/>
            <person name="Fuchs J."/>
            <person name="Jenkins J."/>
            <person name="Haas F.B."/>
            <person name="Piednoel M."/>
            <person name="Gundlach H."/>
            <person name="Van Bel M."/>
            <person name="Meyberg R."/>
            <person name="Vives C."/>
            <person name="Morata J."/>
            <person name="Symeonidi A."/>
            <person name="Hiss M."/>
            <person name="Muchero W."/>
            <person name="Kamisugi Y."/>
            <person name="Saleh O."/>
            <person name="Blanc G."/>
            <person name="Decker E.L."/>
            <person name="van Gessel N."/>
            <person name="Grimwood J."/>
            <person name="Hayes R.D."/>
            <person name="Graham S.W."/>
            <person name="Gunter L.E."/>
            <person name="McDaniel S.F."/>
            <person name="Hoernstein S.N.W."/>
            <person name="Larsson A."/>
            <person name="Li F.W."/>
            <person name="Perroud P.F."/>
            <person name="Phillips J."/>
            <person name="Ranjan P."/>
            <person name="Rokshar D.S."/>
            <person name="Rothfels C.J."/>
            <person name="Schneider L."/>
            <person name="Shu S."/>
            <person name="Stevenson D.W."/>
            <person name="Thummler F."/>
            <person name="Tillich M."/>
            <person name="Villarreal Aguilar J.C."/>
            <person name="Widiez T."/>
            <person name="Wong G.K."/>
            <person name="Wymore A."/>
            <person name="Zhang Y."/>
            <person name="Zimmer A.D."/>
            <person name="Quatrano R.S."/>
            <person name="Mayer K.F.X."/>
            <person name="Goodstein D."/>
            <person name="Casacuberta J.M."/>
            <person name="Vandepoele K."/>
            <person name="Reski R."/>
            <person name="Cuming A.C."/>
            <person name="Tuskan G.A."/>
            <person name="Maumus F."/>
            <person name="Salse J."/>
            <person name="Schmutz J."/>
            <person name="Rensing S.A."/>
        </authorList>
    </citation>
    <scope>NUCLEOTIDE SEQUENCE [LARGE SCALE GENOMIC DNA]</scope>
    <source>
        <strain evidence="7 8">cv. Gransden 2004</strain>
    </source>
</reference>
<reference evidence="7 8" key="1">
    <citation type="journal article" date="2008" name="Science">
        <title>The Physcomitrella genome reveals evolutionary insights into the conquest of land by plants.</title>
        <authorList>
            <person name="Rensing S."/>
            <person name="Lang D."/>
            <person name="Zimmer A."/>
            <person name="Terry A."/>
            <person name="Salamov A."/>
            <person name="Shapiro H."/>
            <person name="Nishiyama T."/>
            <person name="Perroud P.-F."/>
            <person name="Lindquist E."/>
            <person name="Kamisugi Y."/>
            <person name="Tanahashi T."/>
            <person name="Sakakibara K."/>
            <person name="Fujita T."/>
            <person name="Oishi K."/>
            <person name="Shin-I T."/>
            <person name="Kuroki Y."/>
            <person name="Toyoda A."/>
            <person name="Suzuki Y."/>
            <person name="Hashimoto A."/>
            <person name="Yamaguchi K."/>
            <person name="Sugano A."/>
            <person name="Kohara Y."/>
            <person name="Fujiyama A."/>
            <person name="Anterola A."/>
            <person name="Aoki S."/>
            <person name="Ashton N."/>
            <person name="Barbazuk W.B."/>
            <person name="Barker E."/>
            <person name="Bennetzen J."/>
            <person name="Bezanilla M."/>
            <person name="Blankenship R."/>
            <person name="Cho S.H."/>
            <person name="Dutcher S."/>
            <person name="Estelle M."/>
            <person name="Fawcett J.A."/>
            <person name="Gundlach H."/>
            <person name="Hanada K."/>
            <person name="Heyl A."/>
            <person name="Hicks K.A."/>
            <person name="Hugh J."/>
            <person name="Lohr M."/>
            <person name="Mayer K."/>
            <person name="Melkozernov A."/>
            <person name="Murata T."/>
            <person name="Nelson D."/>
            <person name="Pils B."/>
            <person name="Prigge M."/>
            <person name="Reiss B."/>
            <person name="Renner T."/>
            <person name="Rombauts S."/>
            <person name="Rushton P."/>
            <person name="Sanderfoot A."/>
            <person name="Schween G."/>
            <person name="Shiu S.-H."/>
            <person name="Stueber K."/>
            <person name="Theodoulou F.L."/>
            <person name="Tu H."/>
            <person name="Van de Peer Y."/>
            <person name="Verrier P.J."/>
            <person name="Waters E."/>
            <person name="Wood A."/>
            <person name="Yang L."/>
            <person name="Cove D."/>
            <person name="Cuming A."/>
            <person name="Hasebe M."/>
            <person name="Lucas S."/>
            <person name="Mishler D.B."/>
            <person name="Reski R."/>
            <person name="Grigoriev I."/>
            <person name="Quatrano R.S."/>
            <person name="Boore J.L."/>
        </authorList>
    </citation>
    <scope>NUCLEOTIDE SEQUENCE [LARGE SCALE GENOMIC DNA]</scope>
    <source>
        <strain evidence="7 8">cv. Gransden 2004</strain>
    </source>
</reference>